<dbReference type="InterPro" id="IPR011013">
    <property type="entry name" value="Gal_mutarotase_sf_dom"/>
</dbReference>
<dbReference type="InterPro" id="IPR011071">
    <property type="entry name" value="Lyase_8-like_C"/>
</dbReference>
<feature type="compositionally biased region" description="Low complexity" evidence="4">
    <location>
        <begin position="46"/>
        <end position="65"/>
    </location>
</feature>
<dbReference type="InParanoid" id="A0A0D0BBA8"/>
<reference evidence="10" key="2">
    <citation type="submission" date="2015-01" db="EMBL/GenBank/DDBJ databases">
        <title>Evolutionary Origins and Diversification of the Mycorrhizal Mutualists.</title>
        <authorList>
            <consortium name="DOE Joint Genome Institute"/>
            <consortium name="Mycorrhizal Genomics Consortium"/>
            <person name="Kohler A."/>
            <person name="Kuo A."/>
            <person name="Nagy L.G."/>
            <person name="Floudas D."/>
            <person name="Copeland A."/>
            <person name="Barry K.W."/>
            <person name="Cichocki N."/>
            <person name="Veneault-Fourrey C."/>
            <person name="LaButti K."/>
            <person name="Lindquist E.A."/>
            <person name="Lipzen A."/>
            <person name="Lundell T."/>
            <person name="Morin E."/>
            <person name="Murat C."/>
            <person name="Riley R."/>
            <person name="Ohm R."/>
            <person name="Sun H."/>
            <person name="Tunlid A."/>
            <person name="Henrissat B."/>
            <person name="Grigoriev I.V."/>
            <person name="Hibbett D.S."/>
            <person name="Martin F."/>
        </authorList>
    </citation>
    <scope>NUCLEOTIDE SEQUENCE [LARGE SCALE GENOMIC DNA]</scope>
    <source>
        <strain evidence="10">UH-Slu-Lm8-n1</strain>
    </source>
</reference>
<dbReference type="EMBL" id="KN835210">
    <property type="protein sequence ID" value="KIK43542.1"/>
    <property type="molecule type" value="Genomic_DNA"/>
</dbReference>
<evidence type="ECO:0000259" key="7">
    <source>
        <dbReference type="Pfam" id="PF02884"/>
    </source>
</evidence>
<dbReference type="InterPro" id="IPR012970">
    <property type="entry name" value="Lyase_8_alpha_N"/>
</dbReference>
<protein>
    <submittedName>
        <fullName evidence="9">Polysaccharide lyase family 8 protein</fullName>
    </submittedName>
</protein>
<dbReference type="InterPro" id="IPR004103">
    <property type="entry name" value="Lyase_8_C"/>
</dbReference>
<dbReference type="GO" id="GO:0005975">
    <property type="term" value="P:carbohydrate metabolic process"/>
    <property type="evidence" value="ECO:0007669"/>
    <property type="project" value="InterPro"/>
</dbReference>
<dbReference type="InterPro" id="IPR008929">
    <property type="entry name" value="Chondroitin_lyas"/>
</dbReference>
<feature type="domain" description="Polysaccharide lyase family 8 central" evidence="6">
    <location>
        <begin position="431"/>
        <end position="675"/>
    </location>
</feature>
<dbReference type="SUPFAM" id="SSF74650">
    <property type="entry name" value="Galactose mutarotase-like"/>
    <property type="match status" value="1"/>
</dbReference>
<reference evidence="9 10" key="1">
    <citation type="submission" date="2014-04" db="EMBL/GenBank/DDBJ databases">
        <authorList>
            <consortium name="DOE Joint Genome Institute"/>
            <person name="Kuo A."/>
            <person name="Ruytinx J."/>
            <person name="Rineau F."/>
            <person name="Colpaert J."/>
            <person name="Kohler A."/>
            <person name="Nagy L.G."/>
            <person name="Floudas D."/>
            <person name="Copeland A."/>
            <person name="Barry K.W."/>
            <person name="Cichocki N."/>
            <person name="Veneault-Fourrey C."/>
            <person name="LaButti K."/>
            <person name="Lindquist E.A."/>
            <person name="Lipzen A."/>
            <person name="Lundell T."/>
            <person name="Morin E."/>
            <person name="Murat C."/>
            <person name="Sun H."/>
            <person name="Tunlid A."/>
            <person name="Henrissat B."/>
            <person name="Grigoriev I.V."/>
            <person name="Hibbett D.S."/>
            <person name="Martin F."/>
            <person name="Nordberg H.P."/>
            <person name="Cantor M.N."/>
            <person name="Hua S.X."/>
        </authorList>
    </citation>
    <scope>NUCLEOTIDE SEQUENCE [LARGE SCALE GENOMIC DNA]</scope>
    <source>
        <strain evidence="9 10">UH-Slu-Lm8-n1</strain>
    </source>
</reference>
<evidence type="ECO:0000259" key="8">
    <source>
        <dbReference type="Pfam" id="PF08124"/>
    </source>
</evidence>
<dbReference type="InterPro" id="IPR014718">
    <property type="entry name" value="GH-type_carb-bd"/>
</dbReference>
<dbReference type="SUPFAM" id="SSF48230">
    <property type="entry name" value="Chondroitin AC/alginate lyase"/>
    <property type="match status" value="1"/>
</dbReference>
<dbReference type="Pfam" id="PF08124">
    <property type="entry name" value="Lyase_8_N"/>
    <property type="match status" value="1"/>
</dbReference>
<dbReference type="GO" id="GO:0016837">
    <property type="term" value="F:carbon-oxygen lyase activity, acting on polysaccharides"/>
    <property type="evidence" value="ECO:0007669"/>
    <property type="project" value="UniProtKB-ARBA"/>
</dbReference>
<dbReference type="Gene3D" id="1.50.10.100">
    <property type="entry name" value="Chondroitin AC/alginate lyase"/>
    <property type="match status" value="1"/>
</dbReference>
<proteinExistence type="inferred from homology"/>
<feature type="domain" description="Polysaccharide lyase 8 N-terminal alpha-helical" evidence="8">
    <location>
        <begin position="78"/>
        <end position="346"/>
    </location>
</feature>
<accession>A0A0D0BBA8</accession>
<dbReference type="SUPFAM" id="SSF49863">
    <property type="entry name" value="Hyaluronate lyase-like, C-terminal domain"/>
    <property type="match status" value="1"/>
</dbReference>
<evidence type="ECO:0000256" key="5">
    <source>
        <dbReference type="SAM" id="SignalP"/>
    </source>
</evidence>
<comment type="similarity">
    <text evidence="1">Belongs to the polysaccharide lyase 8 family.</text>
</comment>
<keyword evidence="2 5" id="KW-0732">Signal</keyword>
<feature type="domain" description="Polysaccharide lyase family 8 C-terminal" evidence="7">
    <location>
        <begin position="692"/>
        <end position="764"/>
    </location>
</feature>
<dbReference type="Gene3D" id="2.70.98.10">
    <property type="match status" value="1"/>
</dbReference>
<feature type="region of interest" description="Disordered" evidence="4">
    <location>
        <begin position="45"/>
        <end position="65"/>
    </location>
</feature>
<dbReference type="Gene3D" id="2.60.220.10">
    <property type="entry name" value="Polysaccharide lyase family 8-like, C-terminal"/>
    <property type="match status" value="1"/>
</dbReference>
<dbReference type="PANTHER" id="PTHR38481">
    <property type="entry name" value="HYALURONATE LYASE"/>
    <property type="match status" value="1"/>
</dbReference>
<feature type="signal peptide" evidence="5">
    <location>
        <begin position="1"/>
        <end position="20"/>
    </location>
</feature>
<evidence type="ECO:0000259" key="6">
    <source>
        <dbReference type="Pfam" id="PF02278"/>
    </source>
</evidence>
<dbReference type="OrthoDB" id="5980780at2759"/>
<dbReference type="GO" id="GO:0005576">
    <property type="term" value="C:extracellular region"/>
    <property type="evidence" value="ECO:0007669"/>
    <property type="project" value="InterPro"/>
</dbReference>
<feature type="chain" id="PRO_5002219322" evidence="5">
    <location>
        <begin position="21"/>
        <end position="806"/>
    </location>
</feature>
<gene>
    <name evidence="9" type="ORF">CY34DRAFT_803710</name>
</gene>
<organism evidence="9 10">
    <name type="scientific">Suillus luteus UH-Slu-Lm8-n1</name>
    <dbReference type="NCBI Taxonomy" id="930992"/>
    <lineage>
        <taxon>Eukaryota</taxon>
        <taxon>Fungi</taxon>
        <taxon>Dikarya</taxon>
        <taxon>Basidiomycota</taxon>
        <taxon>Agaricomycotina</taxon>
        <taxon>Agaricomycetes</taxon>
        <taxon>Agaricomycetidae</taxon>
        <taxon>Boletales</taxon>
        <taxon>Suillineae</taxon>
        <taxon>Suillaceae</taxon>
        <taxon>Suillus</taxon>
    </lineage>
</organism>
<evidence type="ECO:0000313" key="9">
    <source>
        <dbReference type="EMBL" id="KIK43542.1"/>
    </source>
</evidence>
<evidence type="ECO:0000256" key="1">
    <source>
        <dbReference type="ARBA" id="ARBA00006699"/>
    </source>
</evidence>
<evidence type="ECO:0000256" key="4">
    <source>
        <dbReference type="SAM" id="MobiDB-lite"/>
    </source>
</evidence>
<dbReference type="InterPro" id="IPR038970">
    <property type="entry name" value="Lyase_8"/>
</dbReference>
<dbReference type="HOGENOM" id="CLU_004172_3_0_1"/>
<dbReference type="AlphaFoldDB" id="A0A0D0BBA8"/>
<dbReference type="PANTHER" id="PTHR38481:SF1">
    <property type="entry name" value="HYALURONATE LYASE"/>
    <property type="match status" value="1"/>
</dbReference>
<evidence type="ECO:0000256" key="2">
    <source>
        <dbReference type="ARBA" id="ARBA00022729"/>
    </source>
</evidence>
<keyword evidence="3 9" id="KW-0456">Lyase</keyword>
<keyword evidence="10" id="KW-1185">Reference proteome</keyword>
<name>A0A0D0BBA8_9AGAM</name>
<dbReference type="Pfam" id="PF02278">
    <property type="entry name" value="Lyase_8"/>
    <property type="match status" value="1"/>
</dbReference>
<dbReference type="Pfam" id="PF02884">
    <property type="entry name" value="Lyase_8_C"/>
    <property type="match status" value="1"/>
</dbReference>
<evidence type="ECO:0000313" key="10">
    <source>
        <dbReference type="Proteomes" id="UP000054485"/>
    </source>
</evidence>
<dbReference type="GO" id="GO:0030246">
    <property type="term" value="F:carbohydrate binding"/>
    <property type="evidence" value="ECO:0007669"/>
    <property type="project" value="InterPro"/>
</dbReference>
<dbReference type="Proteomes" id="UP000054485">
    <property type="component" value="Unassembled WGS sequence"/>
</dbReference>
<sequence>MPSVTLLTFFFLVLSRVVYATSLHTPDHINIAAAHHHNRGLSYGRVPSSSALPSTSTSPVPTQAVSPTITQDINTIHQRRLVTITEGITTNPKIISSWIKDLGANGQWPSSEVDYTSGCNAQRSNWPAQVHWKRISTMAAAWHGGLSGGQQYVNDSVTLAAISLAMDYWFANDFTNPACLDYGGTPTCPCGTPGFWNTNWFSNVILIPELVSQSCLLLNDTLTPTQLGNCSHITLRAYGTLDHYVNGIGYITGANTLDIAKIGIDQGLLVVNVSLITDAFTRVHETVVIAQPVGSDGIRPDGSFGQHLGIIYNGNYGKDFSNDVLNLETEAAGTQFAANATSKIALETLFDADRWMIFRNVRTNISHWDFSVLGRFISFPVIDHQATGSINMNISEVQQLGEEWNSTVLLEFSSTISANTTDANVGELHGNRMFFANDYMVTRGPGYVTTVRMYSNRTINTECLNFQNPLGFHLSDGTVYTYLQGNEYEDIAAAWDWNLIPGITVDYNATVLDCNHTSYTGQEAFVGGVSDGRIGAAAMRYTNPESGSISWQKTWFFLETDVQHVMIANISSATAAPVFSVLDQRRFGGSVWVNGVGTYGGNYTDPQTMWHGDVGYEFPAADGTYGLSAERGNRTGAWSNIGTSTQPPETVELFTAWLYHNNLSAPVSYTSYPAVDYGAFTLKRAVTQLQEIENSANISALLDKVYRTVTAVFWSPTGGSFTFQLDRSYAPITVTTSANSAILYRVESGTVTVSDPSQTLSELTVEMTAGDGVKPKGWRSNNTLTICFTLPSSGLAGSSVTRVLGQ</sequence>
<evidence type="ECO:0000256" key="3">
    <source>
        <dbReference type="ARBA" id="ARBA00023239"/>
    </source>
</evidence>
<dbReference type="InterPro" id="IPR003159">
    <property type="entry name" value="Lyase_8_central_dom"/>
</dbReference>